<proteinExistence type="predicted"/>
<sequence length="343" mass="36719">MSAAPASTSPVPMKVVISHMIPTFLMGLFMTFAYLAGFHRPAPHEVPIAVVGPQAVTGPVMEKLQAGLGDMVSLRALPDSAAAREALRHLEIAGAFIPGREEGKVLLAPAASDTTAMVVQRMFEAVSHKTGLPISYRNVVPLSSNDPVGQNAFFFLVVISVTSYALSIAIAAAGATRSWRERLLLALAAALAITLIEGGVAAGLFGMFAGHVPAVLGITFLYSLAVLLVGVGLHPLLGRYSTMIYATVFVGLNFTSSGGVFEPFMQPRFFDALNQFWIGGGYIEALRRIVYFPQVSLSGPLMVVLGWLLFGALCVALGMWYEQRHKPRPLSESRMELEEDVAV</sequence>
<name>A0AAU6Q284_9DEIO</name>
<reference evidence="2" key="1">
    <citation type="submission" date="2024-03" db="EMBL/GenBank/DDBJ databases">
        <title>Deinococcus weizhi sp. nov., isolated from human skin.</title>
        <authorList>
            <person name="Wei Z."/>
            <person name="Tian F."/>
            <person name="Yang C."/>
            <person name="Xin L.T."/>
            <person name="Wen Z.J."/>
            <person name="Lan K.C."/>
            <person name="Yu L."/>
            <person name="Zhe W."/>
            <person name="Dan F.D."/>
            <person name="Jun W."/>
            <person name="Rui Z."/>
            <person name="Yong X.J."/>
            <person name="Ting Y."/>
            <person name="Wei X."/>
            <person name="Xu Z.G."/>
            <person name="Xin Z."/>
            <person name="Dong F.G."/>
            <person name="Ni X.M."/>
            <person name="Zheng M.G."/>
            <person name="Chun Y."/>
            <person name="Qian W.X."/>
        </authorList>
    </citation>
    <scope>NUCLEOTIDE SEQUENCE</scope>
    <source>
        <strain evidence="2">VB142</strain>
    </source>
</reference>
<feature type="transmembrane region" description="Helical" evidence="1">
    <location>
        <begin position="301"/>
        <end position="321"/>
    </location>
</feature>
<dbReference type="EMBL" id="CP149782">
    <property type="protein sequence ID" value="WYF44315.1"/>
    <property type="molecule type" value="Genomic_DNA"/>
</dbReference>
<keyword evidence="1" id="KW-0472">Membrane</keyword>
<feature type="transmembrane region" description="Helical" evidence="1">
    <location>
        <begin position="15"/>
        <end position="36"/>
    </location>
</feature>
<organism evidence="2">
    <name type="scientific">Deinococcus sp. VB142</name>
    <dbReference type="NCBI Taxonomy" id="3112952"/>
    <lineage>
        <taxon>Bacteria</taxon>
        <taxon>Thermotogati</taxon>
        <taxon>Deinococcota</taxon>
        <taxon>Deinococci</taxon>
        <taxon>Deinococcales</taxon>
        <taxon>Deinococcaceae</taxon>
        <taxon>Deinococcus</taxon>
    </lineage>
</organism>
<feature type="transmembrane region" description="Helical" evidence="1">
    <location>
        <begin position="184"/>
        <end position="208"/>
    </location>
</feature>
<feature type="transmembrane region" description="Helical" evidence="1">
    <location>
        <begin position="152"/>
        <end position="172"/>
    </location>
</feature>
<evidence type="ECO:0000313" key="2">
    <source>
        <dbReference type="EMBL" id="WYF44315.1"/>
    </source>
</evidence>
<evidence type="ECO:0008006" key="3">
    <source>
        <dbReference type="Google" id="ProtNLM"/>
    </source>
</evidence>
<gene>
    <name evidence="2" type="ORF">WDJ50_13080</name>
</gene>
<evidence type="ECO:0000256" key="1">
    <source>
        <dbReference type="SAM" id="Phobius"/>
    </source>
</evidence>
<dbReference type="RefSeq" id="WP_339095534.1">
    <property type="nucleotide sequence ID" value="NZ_CP149782.1"/>
</dbReference>
<feature type="transmembrane region" description="Helical" evidence="1">
    <location>
        <begin position="214"/>
        <end position="236"/>
    </location>
</feature>
<accession>A0AAU6Q284</accession>
<feature type="transmembrane region" description="Helical" evidence="1">
    <location>
        <begin position="243"/>
        <end position="261"/>
    </location>
</feature>
<keyword evidence="1" id="KW-1133">Transmembrane helix</keyword>
<dbReference type="AlphaFoldDB" id="A0AAU6Q284"/>
<keyword evidence="1" id="KW-0812">Transmembrane</keyword>
<protein>
    <recommendedName>
        <fullName evidence="3">ABC transporter permease</fullName>
    </recommendedName>
</protein>